<sequence length="210" mass="23471">MFLKRLGPQLGRPTRSVAGWLTSKILTRRNRVLEENAVKLCGISPDDSVLELGHGPGVGLEAAARLLSGPKGKLLGIDYSEYMHQIASKRMQELITSGKVTLYHCDVASMPIAESSVDRVFHCNCYYFWPDLKKGTLEINRVMRTGGLMVTTLRLSNLVYMAPKNVFTGESWRPEVYMEALRATGFSDVRMENITDQRITFQVIVATASK</sequence>
<keyword evidence="1" id="KW-0808">Transferase</keyword>
<evidence type="ECO:0000256" key="1">
    <source>
        <dbReference type="ARBA" id="ARBA00022679"/>
    </source>
</evidence>
<dbReference type="KEGG" id="char:105889856"/>
<dbReference type="SUPFAM" id="SSF53335">
    <property type="entry name" value="S-adenosyl-L-methionine-dependent methyltransferases"/>
    <property type="match status" value="1"/>
</dbReference>
<evidence type="ECO:0000313" key="4">
    <source>
        <dbReference type="Proteomes" id="UP000515152"/>
    </source>
</evidence>
<dbReference type="GO" id="GO:0032259">
    <property type="term" value="P:methylation"/>
    <property type="evidence" value="ECO:0007669"/>
    <property type="project" value="UniProtKB-KW"/>
</dbReference>
<dbReference type="InterPro" id="IPR029063">
    <property type="entry name" value="SAM-dependent_MTases_sf"/>
</dbReference>
<dbReference type="PANTHER" id="PTHR44068:SF1">
    <property type="entry name" value="HYPOTHETICAL LOC100005854"/>
    <property type="match status" value="1"/>
</dbReference>
<feature type="domain" description="Methyltransferase" evidence="3">
    <location>
        <begin position="49"/>
        <end position="147"/>
    </location>
</feature>
<dbReference type="PANTHER" id="PTHR44068">
    <property type="entry name" value="ZGC:194242"/>
    <property type="match status" value="1"/>
</dbReference>
<dbReference type="Pfam" id="PF13649">
    <property type="entry name" value="Methyltransf_25"/>
    <property type="match status" value="1"/>
</dbReference>
<dbReference type="GO" id="GO:0005783">
    <property type="term" value="C:endoplasmic reticulum"/>
    <property type="evidence" value="ECO:0007669"/>
    <property type="project" value="TreeGrafter"/>
</dbReference>
<dbReference type="Proteomes" id="UP000515152">
    <property type="component" value="Chromosome 4"/>
</dbReference>
<dbReference type="InterPro" id="IPR041698">
    <property type="entry name" value="Methyltransf_25"/>
</dbReference>
<protein>
    <submittedName>
        <fullName evidence="5">Uncharacterized methyltransferase YdaC isoform X1</fullName>
    </submittedName>
</protein>
<dbReference type="AlphaFoldDB" id="A0A6P3VG21"/>
<organism evidence="4 5">
    <name type="scientific">Clupea harengus</name>
    <name type="common">Atlantic herring</name>
    <dbReference type="NCBI Taxonomy" id="7950"/>
    <lineage>
        <taxon>Eukaryota</taxon>
        <taxon>Metazoa</taxon>
        <taxon>Chordata</taxon>
        <taxon>Craniata</taxon>
        <taxon>Vertebrata</taxon>
        <taxon>Euteleostomi</taxon>
        <taxon>Actinopterygii</taxon>
        <taxon>Neopterygii</taxon>
        <taxon>Teleostei</taxon>
        <taxon>Clupei</taxon>
        <taxon>Clupeiformes</taxon>
        <taxon>Clupeoidei</taxon>
        <taxon>Clupeidae</taxon>
        <taxon>Clupea</taxon>
    </lineage>
</organism>
<accession>A0A6P3VG21</accession>
<keyword evidence="5" id="KW-0489">Methyltransferase</keyword>
<comment type="similarity">
    <text evidence="2">Belongs to the class I-like SAM-binding methyltransferase superfamily. Erg6/SMT family.</text>
</comment>
<dbReference type="GO" id="GO:0016126">
    <property type="term" value="P:sterol biosynthetic process"/>
    <property type="evidence" value="ECO:0007669"/>
    <property type="project" value="TreeGrafter"/>
</dbReference>
<reference evidence="5" key="1">
    <citation type="submission" date="2025-08" db="UniProtKB">
        <authorList>
            <consortium name="RefSeq"/>
        </authorList>
    </citation>
    <scope>IDENTIFICATION</scope>
</reference>
<dbReference type="GeneID" id="105889856"/>
<dbReference type="GO" id="GO:0003838">
    <property type="term" value="F:sterol 24-C-methyltransferase activity"/>
    <property type="evidence" value="ECO:0007669"/>
    <property type="project" value="TreeGrafter"/>
</dbReference>
<dbReference type="RefSeq" id="XP_012671240.1">
    <property type="nucleotide sequence ID" value="XM_012815786.3"/>
</dbReference>
<dbReference type="InterPro" id="IPR050447">
    <property type="entry name" value="Erg6_SMT_methyltransf"/>
</dbReference>
<name>A0A6P3VG21_CLUHA</name>
<evidence type="ECO:0000313" key="5">
    <source>
        <dbReference type="RefSeq" id="XP_012671240.1"/>
    </source>
</evidence>
<keyword evidence="4" id="KW-1185">Reference proteome</keyword>
<evidence type="ECO:0000259" key="3">
    <source>
        <dbReference type="Pfam" id="PF13649"/>
    </source>
</evidence>
<proteinExistence type="inferred from homology"/>
<dbReference type="OrthoDB" id="10250730at2759"/>
<dbReference type="Gene3D" id="3.40.50.150">
    <property type="entry name" value="Vaccinia Virus protein VP39"/>
    <property type="match status" value="1"/>
</dbReference>
<gene>
    <name evidence="5" type="primary">zgc:194242</name>
</gene>
<evidence type="ECO:0000256" key="2">
    <source>
        <dbReference type="ARBA" id="ARBA00038188"/>
    </source>
</evidence>